<evidence type="ECO:0000313" key="1">
    <source>
        <dbReference type="EMBL" id="CUT18194.1"/>
    </source>
</evidence>
<reference evidence="2" key="1">
    <citation type="submission" date="2015-11" db="EMBL/GenBank/DDBJ databases">
        <authorList>
            <person name="Seth-Smith H.M.B."/>
        </authorList>
    </citation>
    <scope>NUCLEOTIDE SEQUENCE [LARGE SCALE GENOMIC DNA]</scope>
    <source>
        <strain evidence="2">2013Ark11</strain>
    </source>
</reference>
<organism evidence="1 2">
    <name type="scientific">Candidatus Ichthyocystis hellenicum</name>
    <dbReference type="NCBI Taxonomy" id="1561003"/>
    <lineage>
        <taxon>Bacteria</taxon>
        <taxon>Pseudomonadati</taxon>
        <taxon>Pseudomonadota</taxon>
        <taxon>Betaproteobacteria</taxon>
        <taxon>Burkholderiales</taxon>
        <taxon>Candidatus Ichthyocystis</taxon>
    </lineage>
</organism>
<accession>A0A0S4M5K3</accession>
<dbReference type="EMBL" id="LN906597">
    <property type="protein sequence ID" value="CUT18194.1"/>
    <property type="molecule type" value="Genomic_DNA"/>
</dbReference>
<dbReference type="AlphaFoldDB" id="A0A0S4M5K3"/>
<gene>
    <name evidence="1" type="ORF">Ark11_1393</name>
</gene>
<keyword evidence="2" id="KW-1185">Reference proteome</keyword>
<dbReference type="Proteomes" id="UP000198651">
    <property type="component" value="Chromosome I"/>
</dbReference>
<evidence type="ECO:0000313" key="2">
    <source>
        <dbReference type="Proteomes" id="UP000198651"/>
    </source>
</evidence>
<protein>
    <submittedName>
        <fullName evidence="1">Uncharacterized protein</fullName>
    </submittedName>
</protein>
<name>A0A0S4M5K3_9BURK</name>
<sequence length="66" mass="7373">MPRSTGSCFLQPMPIEDASSSSPQAMLRGLLFLLYSLCKRYYTSSSLQPMTRVDIAHVEDGFERGV</sequence>
<proteinExistence type="predicted"/>